<evidence type="ECO:0000313" key="2">
    <source>
        <dbReference type="Proteomes" id="UP001259832"/>
    </source>
</evidence>
<dbReference type="AlphaFoldDB" id="A0AAD9GLL1"/>
<dbReference type="EMBL" id="JASMQC010000014">
    <property type="protein sequence ID" value="KAK1940669.1"/>
    <property type="molecule type" value="Genomic_DNA"/>
</dbReference>
<sequence>MLLRASSSCPTIGGKNNRALNSQVQSNADWIQRLWELLHEKRRVDATFSLGRIAELQQKMEDDLVLNQLKERAEAAIPQLPSVFAANGVRFPNGDSGYELD</sequence>
<name>A0AAD9GLL1_9STRA</name>
<accession>A0AAD9GLL1</accession>
<evidence type="ECO:0000313" key="1">
    <source>
        <dbReference type="EMBL" id="KAK1940669.1"/>
    </source>
</evidence>
<organism evidence="1 2">
    <name type="scientific">Phytophthora citrophthora</name>
    <dbReference type="NCBI Taxonomy" id="4793"/>
    <lineage>
        <taxon>Eukaryota</taxon>
        <taxon>Sar</taxon>
        <taxon>Stramenopiles</taxon>
        <taxon>Oomycota</taxon>
        <taxon>Peronosporomycetes</taxon>
        <taxon>Peronosporales</taxon>
        <taxon>Peronosporaceae</taxon>
        <taxon>Phytophthora</taxon>
    </lineage>
</organism>
<gene>
    <name evidence="1" type="ORF">P3T76_008120</name>
</gene>
<dbReference type="Proteomes" id="UP001259832">
    <property type="component" value="Unassembled WGS sequence"/>
</dbReference>
<proteinExistence type="predicted"/>
<reference evidence="1" key="1">
    <citation type="submission" date="2023-08" db="EMBL/GenBank/DDBJ databases">
        <title>Reference Genome Resource for the Citrus Pathogen Phytophthora citrophthora.</title>
        <authorList>
            <person name="Moller H."/>
            <person name="Coetzee B."/>
            <person name="Rose L.J."/>
            <person name="Van Niekerk J.M."/>
        </authorList>
    </citation>
    <scope>NUCLEOTIDE SEQUENCE</scope>
    <source>
        <strain evidence="1">STE-U-9442</strain>
    </source>
</reference>
<protein>
    <submittedName>
        <fullName evidence="1">Uncharacterized protein</fullName>
    </submittedName>
</protein>
<keyword evidence="2" id="KW-1185">Reference proteome</keyword>
<comment type="caution">
    <text evidence="1">The sequence shown here is derived from an EMBL/GenBank/DDBJ whole genome shotgun (WGS) entry which is preliminary data.</text>
</comment>